<proteinExistence type="predicted"/>
<name>D2EG10_PARA4</name>
<protein>
    <submittedName>
        <fullName evidence="2">RNA polymerase Rpb5</fullName>
    </submittedName>
</protein>
<evidence type="ECO:0000259" key="1">
    <source>
        <dbReference type="Pfam" id="PF01191"/>
    </source>
</evidence>
<dbReference type="InterPro" id="IPR035913">
    <property type="entry name" value="RPB5-like_sf"/>
</dbReference>
<gene>
    <name evidence="2" type="ORF">BJBARM4_0693</name>
</gene>
<dbReference type="SUPFAM" id="SSF55287">
    <property type="entry name" value="RPB5-like RNA polymerase subunit"/>
    <property type="match status" value="1"/>
</dbReference>
<dbReference type="AlphaFoldDB" id="D2EG10"/>
<dbReference type="Gene3D" id="3.90.940.20">
    <property type="entry name" value="RPB5-like RNA polymerase subunit"/>
    <property type="match status" value="1"/>
</dbReference>
<dbReference type="GO" id="GO:0003899">
    <property type="term" value="F:DNA-directed RNA polymerase activity"/>
    <property type="evidence" value="ECO:0007669"/>
    <property type="project" value="InterPro"/>
</dbReference>
<evidence type="ECO:0000313" key="3">
    <source>
        <dbReference type="Proteomes" id="UP000009375"/>
    </source>
</evidence>
<sequence>MLKEEVDQLLSKYNIVVKDLPKIKLTDPATKLLDAKEGDVLEIKRDSKTAGQYSYYRLVVK</sequence>
<dbReference type="InterPro" id="IPR000783">
    <property type="entry name" value="RNA_pol_subH/Rpb5_C"/>
</dbReference>
<dbReference type="EMBL" id="GG730051">
    <property type="protein sequence ID" value="EEZ92702.1"/>
    <property type="molecule type" value="Genomic_DNA"/>
</dbReference>
<reference evidence="2 3" key="1">
    <citation type="journal article" date="2010" name="Proc. Natl. Acad. Sci. U.S.A.">
        <title>Enigmatic, ultrasmall, uncultivated Archaea.</title>
        <authorList>
            <person name="Baker B.J."/>
            <person name="Comolli L.R."/>
            <person name="Dick G.J."/>
            <person name="Hauser L.J."/>
            <person name="Hyatt D."/>
            <person name="Dill B.D."/>
            <person name="Land M.L."/>
            <person name="Verberkmoes N.C."/>
            <person name="Hettich R.L."/>
            <person name="Banfield J.F."/>
        </authorList>
    </citation>
    <scope>NUCLEOTIDE SEQUENCE [LARGE SCALE GENOMIC DNA]</scope>
</reference>
<dbReference type="GO" id="GO:0006351">
    <property type="term" value="P:DNA-templated transcription"/>
    <property type="evidence" value="ECO:0007669"/>
    <property type="project" value="InterPro"/>
</dbReference>
<feature type="domain" description="RNA polymerase subunit H/Rpb5 C-terminal" evidence="1">
    <location>
        <begin position="2"/>
        <end position="59"/>
    </location>
</feature>
<organism evidence="2 3">
    <name type="scientific">Candidatus Parvarchaeum acidiphilum ARMAN-4</name>
    <dbReference type="NCBI Taxonomy" id="662760"/>
    <lineage>
        <taxon>Archaea</taxon>
        <taxon>Candidatus Parvarchaeota</taxon>
        <taxon>Candidatus Parvarchaeum</taxon>
    </lineage>
</organism>
<dbReference type="Pfam" id="PF01191">
    <property type="entry name" value="RNA_pol_Rpb5_C"/>
    <property type="match status" value="1"/>
</dbReference>
<dbReference type="GO" id="GO:0003677">
    <property type="term" value="F:DNA binding"/>
    <property type="evidence" value="ECO:0007669"/>
    <property type="project" value="InterPro"/>
</dbReference>
<dbReference type="Proteomes" id="UP000009375">
    <property type="component" value="Unassembled WGS sequence"/>
</dbReference>
<evidence type="ECO:0000313" key="2">
    <source>
        <dbReference type="EMBL" id="EEZ92702.1"/>
    </source>
</evidence>
<accession>D2EG10</accession>